<keyword evidence="3" id="KW-1185">Reference proteome</keyword>
<dbReference type="OrthoDB" id="8066415at2759"/>
<evidence type="ECO:0000256" key="1">
    <source>
        <dbReference type="SAM" id="MobiDB-lite"/>
    </source>
</evidence>
<protein>
    <recommendedName>
        <fullName evidence="4">Integrase catalytic domain-containing protein</fullName>
    </recommendedName>
</protein>
<sequence>MGRHARPTRGVLAVHEKQEANRMATASHEELPRLPSRDGKYQQKEKGVGEYKLEGRKDPWVPRDWDTRTHLKKKEHYTTTTPVNLDKWLVDSAATSHFCMEREWYDSKELPPSDALIRSKDWIKMERTAVYTPEQNGESERFTRTVIEGIREMLQNSGVCAKFWAAALQTFVHIRNRC</sequence>
<evidence type="ECO:0008006" key="4">
    <source>
        <dbReference type="Google" id="ProtNLM"/>
    </source>
</evidence>
<evidence type="ECO:0000313" key="3">
    <source>
        <dbReference type="Proteomes" id="UP000499080"/>
    </source>
</evidence>
<dbReference type="EMBL" id="BGPR01000062">
    <property type="protein sequence ID" value="GBL88849.1"/>
    <property type="molecule type" value="Genomic_DNA"/>
</dbReference>
<proteinExistence type="predicted"/>
<name>A0A4Y2BBL8_ARAVE</name>
<evidence type="ECO:0000313" key="2">
    <source>
        <dbReference type="EMBL" id="GBL88849.1"/>
    </source>
</evidence>
<dbReference type="AlphaFoldDB" id="A0A4Y2BBL8"/>
<dbReference type="SUPFAM" id="SSF53098">
    <property type="entry name" value="Ribonuclease H-like"/>
    <property type="match status" value="1"/>
</dbReference>
<organism evidence="2 3">
    <name type="scientific">Araneus ventricosus</name>
    <name type="common">Orbweaver spider</name>
    <name type="synonym">Epeira ventricosa</name>
    <dbReference type="NCBI Taxonomy" id="182803"/>
    <lineage>
        <taxon>Eukaryota</taxon>
        <taxon>Metazoa</taxon>
        <taxon>Ecdysozoa</taxon>
        <taxon>Arthropoda</taxon>
        <taxon>Chelicerata</taxon>
        <taxon>Arachnida</taxon>
        <taxon>Araneae</taxon>
        <taxon>Araneomorphae</taxon>
        <taxon>Entelegynae</taxon>
        <taxon>Araneoidea</taxon>
        <taxon>Araneidae</taxon>
        <taxon>Araneus</taxon>
    </lineage>
</organism>
<feature type="compositionally biased region" description="Basic and acidic residues" evidence="1">
    <location>
        <begin position="27"/>
        <end position="44"/>
    </location>
</feature>
<feature type="region of interest" description="Disordered" evidence="1">
    <location>
        <begin position="17"/>
        <end position="44"/>
    </location>
</feature>
<dbReference type="InterPro" id="IPR012337">
    <property type="entry name" value="RNaseH-like_sf"/>
</dbReference>
<dbReference type="InterPro" id="IPR036397">
    <property type="entry name" value="RNaseH_sf"/>
</dbReference>
<dbReference type="Proteomes" id="UP000499080">
    <property type="component" value="Unassembled WGS sequence"/>
</dbReference>
<accession>A0A4Y2BBL8</accession>
<comment type="caution">
    <text evidence="2">The sequence shown here is derived from an EMBL/GenBank/DDBJ whole genome shotgun (WGS) entry which is preliminary data.</text>
</comment>
<dbReference type="GO" id="GO:0003676">
    <property type="term" value="F:nucleic acid binding"/>
    <property type="evidence" value="ECO:0007669"/>
    <property type="project" value="InterPro"/>
</dbReference>
<dbReference type="Gene3D" id="3.30.420.10">
    <property type="entry name" value="Ribonuclease H-like superfamily/Ribonuclease H"/>
    <property type="match status" value="1"/>
</dbReference>
<gene>
    <name evidence="2" type="ORF">AVEN_158960_2</name>
</gene>
<reference evidence="2 3" key="1">
    <citation type="journal article" date="2019" name="Sci. Rep.">
        <title>Orb-weaving spider Araneus ventricosus genome elucidates the spidroin gene catalogue.</title>
        <authorList>
            <person name="Kono N."/>
            <person name="Nakamura H."/>
            <person name="Ohtoshi R."/>
            <person name="Moran D.A.P."/>
            <person name="Shinohara A."/>
            <person name="Yoshida Y."/>
            <person name="Fujiwara M."/>
            <person name="Mori M."/>
            <person name="Tomita M."/>
            <person name="Arakawa K."/>
        </authorList>
    </citation>
    <scope>NUCLEOTIDE SEQUENCE [LARGE SCALE GENOMIC DNA]</scope>
</reference>